<comment type="caution">
    <text evidence="3">The sequence shown here is derived from an EMBL/GenBank/DDBJ whole genome shotgun (WGS) entry which is preliminary data.</text>
</comment>
<proteinExistence type="predicted"/>
<organism evidence="3 4">
    <name type="scientific">Rhizophagus irregularis (strain DAOM 197198w)</name>
    <name type="common">Glomus intraradices</name>
    <dbReference type="NCBI Taxonomy" id="1432141"/>
    <lineage>
        <taxon>Eukaryota</taxon>
        <taxon>Fungi</taxon>
        <taxon>Fungi incertae sedis</taxon>
        <taxon>Mucoromycota</taxon>
        <taxon>Glomeromycotina</taxon>
        <taxon>Glomeromycetes</taxon>
        <taxon>Glomerales</taxon>
        <taxon>Glomeraceae</taxon>
        <taxon>Rhizophagus</taxon>
    </lineage>
</organism>
<evidence type="ECO:0000256" key="1">
    <source>
        <dbReference type="SAM" id="Coils"/>
    </source>
</evidence>
<dbReference type="EMBL" id="JEMT01002872">
    <property type="protein sequence ID" value="EXX79520.1"/>
    <property type="molecule type" value="Genomic_DNA"/>
</dbReference>
<protein>
    <submittedName>
        <fullName evidence="3">Uncharacterized protein</fullName>
    </submittedName>
</protein>
<dbReference type="Proteomes" id="UP000022910">
    <property type="component" value="Unassembled WGS sequence"/>
</dbReference>
<keyword evidence="1" id="KW-0175">Coiled coil</keyword>
<keyword evidence="4" id="KW-1185">Reference proteome</keyword>
<dbReference type="EMBL" id="JEMT01011750">
    <property type="protein sequence ID" value="EXX76978.1"/>
    <property type="molecule type" value="Genomic_DNA"/>
</dbReference>
<accession>A0A015KIQ9</accession>
<gene>
    <name evidence="3" type="ORF">RirG_004770</name>
    <name evidence="2" type="ORF">RirG_028090</name>
</gene>
<evidence type="ECO:0000313" key="4">
    <source>
        <dbReference type="Proteomes" id="UP000022910"/>
    </source>
</evidence>
<evidence type="ECO:0000313" key="2">
    <source>
        <dbReference type="EMBL" id="EXX76978.1"/>
    </source>
</evidence>
<evidence type="ECO:0000313" key="3">
    <source>
        <dbReference type="EMBL" id="EXX79520.1"/>
    </source>
</evidence>
<dbReference type="AlphaFoldDB" id="A0A015KIQ9"/>
<sequence>MANETVTEMKELQDRNKYLEDENANLMMMLEEYEDNIELLKTEIQSLNQKNDDLEVEASKYQSALGIATNFDYNDDQNLNVELNEDILALHDTLENYVTNLKPKIDVNINKAKELLRKYKCQIKISDKEPNKPLIKAVLQRYVLEEILDKAETYFTSSNKECYLESDIVASTTNLTGLMERLHNNRLGDDEITRLIPIRLRQQVYIALGTRGFNDIKESISKYNKHNFIDVISKKINMMMDEYRDIKDIEKKKYVNALAENLVRDVVRIFYFRLPIQEPVAQYRWFNNNEKINNIFMKGSWDENEIDDLVVEVCSFPMIYKPDDDGDKVCTPAKVFPRHFIKKSLTEECMDVIGNFMKMVKSDDNSALSLQVDENEFEQTGSANSHVSN</sequence>
<name>A0A015KIQ9_RHIIW</name>
<feature type="coiled-coil region" evidence="1">
    <location>
        <begin position="2"/>
        <end position="64"/>
    </location>
</feature>
<dbReference type="OrthoDB" id="2316654at2759"/>
<dbReference type="HOGENOM" id="CLU_022090_3_1_1"/>
<reference evidence="3 4" key="1">
    <citation type="submission" date="2014-02" db="EMBL/GenBank/DDBJ databases">
        <title>Single nucleus genome sequencing reveals high similarity among nuclei of an endomycorrhizal fungus.</title>
        <authorList>
            <person name="Lin K."/>
            <person name="Geurts R."/>
            <person name="Zhang Z."/>
            <person name="Limpens E."/>
            <person name="Saunders D.G."/>
            <person name="Mu D."/>
            <person name="Pang E."/>
            <person name="Cao H."/>
            <person name="Cha H."/>
            <person name="Lin T."/>
            <person name="Zhou Q."/>
            <person name="Shang Y."/>
            <person name="Li Y."/>
            <person name="Ivanov S."/>
            <person name="Sharma T."/>
            <person name="Velzen R.V."/>
            <person name="Ruijter N.D."/>
            <person name="Aanen D.K."/>
            <person name="Win J."/>
            <person name="Kamoun S."/>
            <person name="Bisseling T."/>
            <person name="Huang S."/>
        </authorList>
    </citation>
    <scope>NUCLEOTIDE SEQUENCE [LARGE SCALE GENOMIC DNA]</scope>
    <source>
        <strain evidence="3">DAOM 197198w</strain>
        <strain evidence="4">DAOM197198w</strain>
    </source>
</reference>